<dbReference type="OrthoDB" id="2351415at2"/>
<gene>
    <name evidence="4" type="ORF">SAMN04488102_101162</name>
</gene>
<dbReference type="InterPro" id="IPR024425">
    <property type="entry name" value="LiaF-like_C"/>
</dbReference>
<evidence type="ECO:0000313" key="4">
    <source>
        <dbReference type="EMBL" id="SFB86276.1"/>
    </source>
</evidence>
<dbReference type="InterPro" id="IPR056066">
    <property type="entry name" value="DUF7649"/>
</dbReference>
<evidence type="ECO:0000259" key="2">
    <source>
        <dbReference type="Pfam" id="PF09922"/>
    </source>
</evidence>
<feature type="domain" description="Cell wall-active antibiotics response LiaF-like C-terminal" evidence="2">
    <location>
        <begin position="130"/>
        <end position="242"/>
    </location>
</feature>
<dbReference type="GO" id="GO:0016020">
    <property type="term" value="C:membrane"/>
    <property type="evidence" value="ECO:0007669"/>
    <property type="project" value="InterPro"/>
</dbReference>
<dbReference type="InterPro" id="IPR016975">
    <property type="entry name" value="Cell_wall_LiaF"/>
</dbReference>
<keyword evidence="1" id="KW-1133">Transmembrane helix</keyword>
<feature type="transmembrane region" description="Helical" evidence="1">
    <location>
        <begin position="12"/>
        <end position="41"/>
    </location>
</feature>
<keyword evidence="5" id="KW-1185">Reference proteome</keyword>
<dbReference type="RefSeq" id="WP_091527872.1">
    <property type="nucleotide sequence ID" value="NZ_FOLT01000001.1"/>
</dbReference>
<dbReference type="EMBL" id="FOLT01000001">
    <property type="protein sequence ID" value="SFB86276.1"/>
    <property type="molecule type" value="Genomic_DNA"/>
</dbReference>
<protein>
    <submittedName>
        <fullName evidence="4">Predicted membrane protein</fullName>
    </submittedName>
</protein>
<dbReference type="InterPro" id="IPR047793">
    <property type="entry name" value="LiaF_C"/>
</dbReference>
<dbReference type="Proteomes" id="UP000199612">
    <property type="component" value="Unassembled WGS sequence"/>
</dbReference>
<accession>A0A1I1EHY5</accession>
<name>A0A1I1EHY5_9LACT</name>
<dbReference type="AlphaFoldDB" id="A0A1I1EHY5"/>
<keyword evidence="1" id="KW-0472">Membrane</keyword>
<dbReference type="PIRSF" id="PIRSF031509">
    <property type="entry name" value="Cell_wall_LiaF/YvqF"/>
    <property type="match status" value="1"/>
</dbReference>
<keyword evidence="1" id="KW-0812">Transmembrane</keyword>
<dbReference type="NCBIfam" id="NF040535">
    <property type="entry name" value="LiaF_C_term"/>
    <property type="match status" value="1"/>
</dbReference>
<evidence type="ECO:0000313" key="5">
    <source>
        <dbReference type="Proteomes" id="UP000199612"/>
    </source>
</evidence>
<feature type="domain" description="DUF7649" evidence="3">
    <location>
        <begin position="9"/>
        <end position="84"/>
    </location>
</feature>
<proteinExistence type="predicted"/>
<dbReference type="Pfam" id="PF09922">
    <property type="entry name" value="LiaF-like_C"/>
    <property type="match status" value="1"/>
</dbReference>
<dbReference type="STRING" id="753702.SAMN04488102_101162"/>
<dbReference type="Pfam" id="PF24661">
    <property type="entry name" value="DUF7649"/>
    <property type="match status" value="1"/>
</dbReference>
<feature type="transmembrane region" description="Helical" evidence="1">
    <location>
        <begin position="53"/>
        <end position="82"/>
    </location>
</feature>
<evidence type="ECO:0000256" key="1">
    <source>
        <dbReference type="SAM" id="Phobius"/>
    </source>
</evidence>
<evidence type="ECO:0000259" key="3">
    <source>
        <dbReference type="Pfam" id="PF24661"/>
    </source>
</evidence>
<reference evidence="5" key="1">
    <citation type="submission" date="2016-10" db="EMBL/GenBank/DDBJ databases">
        <authorList>
            <person name="Varghese N."/>
            <person name="Submissions S."/>
        </authorList>
    </citation>
    <scope>NUCLEOTIDE SEQUENCE [LARGE SCALE GENOMIC DNA]</scope>
    <source>
        <strain evidence="5">DSM 23664</strain>
    </source>
</reference>
<sequence length="245" mass="28801">MSNYAYKATLVVLFVWLLYQIVHNFVFLLSFVLALGFLILYKSSPKETQRHTNFLWTSIAFFLASFIFTSAFWVLLVLFLLFQLSSDEKLLNTMRDPFFRKKQYWRDKEFISVQWNDLESNELKLYRNKWIGDDFVGKDIFEWEDHNHQKIMGDTFFDLGNTVLPIRENVLMLRKGFGDTKLFIPKDVAVSLDVSLILGKLIVDDDVFDLKNETVKWQSENYGTALRKIKVVSSTIIGEVEVVYL</sequence>
<organism evidence="4 5">
    <name type="scientific">Alkalibacterium subtropicum</name>
    <dbReference type="NCBI Taxonomy" id="753702"/>
    <lineage>
        <taxon>Bacteria</taxon>
        <taxon>Bacillati</taxon>
        <taxon>Bacillota</taxon>
        <taxon>Bacilli</taxon>
        <taxon>Lactobacillales</taxon>
        <taxon>Carnobacteriaceae</taxon>
        <taxon>Alkalibacterium</taxon>
    </lineage>
</organism>